<dbReference type="PANTHER" id="PTHR46558">
    <property type="entry name" value="TRACRIPTIONAL REGULATORY PROTEIN-RELATED-RELATED"/>
    <property type="match status" value="1"/>
</dbReference>
<gene>
    <name evidence="3" type="ORF">BREV_BREV_02048</name>
</gene>
<accession>A0A7Z8Y4J7</accession>
<evidence type="ECO:0000259" key="2">
    <source>
        <dbReference type="PROSITE" id="PS50943"/>
    </source>
</evidence>
<dbReference type="SMART" id="SM00530">
    <property type="entry name" value="HTH_XRE"/>
    <property type="match status" value="1"/>
</dbReference>
<dbReference type="Pfam" id="PF01381">
    <property type="entry name" value="HTH_3"/>
    <property type="match status" value="1"/>
</dbReference>
<proteinExistence type="predicted"/>
<name>A0A7Z8Y4J7_9CAUL</name>
<dbReference type="AlphaFoldDB" id="A0A7Z8Y4J7"/>
<comment type="caution">
    <text evidence="3">The sequence shown here is derived from an EMBL/GenBank/DDBJ whole genome shotgun (WGS) entry which is preliminary data.</text>
</comment>
<dbReference type="Gene3D" id="1.10.260.40">
    <property type="entry name" value="lambda repressor-like DNA-binding domains"/>
    <property type="match status" value="1"/>
</dbReference>
<dbReference type="GO" id="GO:0003677">
    <property type="term" value="F:DNA binding"/>
    <property type="evidence" value="ECO:0007669"/>
    <property type="project" value="UniProtKB-KW"/>
</dbReference>
<feature type="domain" description="HTH cro/C1-type" evidence="2">
    <location>
        <begin position="27"/>
        <end position="81"/>
    </location>
</feature>
<evidence type="ECO:0000313" key="3">
    <source>
        <dbReference type="EMBL" id="VDC50560.1"/>
    </source>
</evidence>
<evidence type="ECO:0000313" key="4">
    <source>
        <dbReference type="Proteomes" id="UP000289220"/>
    </source>
</evidence>
<dbReference type="Proteomes" id="UP000289220">
    <property type="component" value="Unassembled WGS sequence"/>
</dbReference>
<dbReference type="PANTHER" id="PTHR46558:SF11">
    <property type="entry name" value="HTH-TYPE TRANSCRIPTIONAL REGULATOR XRE"/>
    <property type="match status" value="1"/>
</dbReference>
<dbReference type="EMBL" id="UXHF01000040">
    <property type="protein sequence ID" value="VDC50560.1"/>
    <property type="molecule type" value="Genomic_DNA"/>
</dbReference>
<dbReference type="SUPFAM" id="SSF47413">
    <property type="entry name" value="lambda repressor-like DNA-binding domains"/>
    <property type="match status" value="1"/>
</dbReference>
<keyword evidence="1" id="KW-0238">DNA-binding</keyword>
<dbReference type="CDD" id="cd00093">
    <property type="entry name" value="HTH_XRE"/>
    <property type="match status" value="1"/>
</dbReference>
<dbReference type="RefSeq" id="WP_328287929.1">
    <property type="nucleotide sequence ID" value="NZ_UXHF01000040.1"/>
</dbReference>
<sequence>MPLPSVDMSVPKIDYEKRLDARIGKAVRDRRESVGMTQATLAAAIGVTFQQVQKYEQGRNRVATSKLVRMADALKCEASELLGEEGDGAPGSGRLIRAWSRLDIEQHEAVTRLVEAFGR</sequence>
<protein>
    <recommendedName>
        <fullName evidence="2">HTH cro/C1-type domain-containing protein</fullName>
    </recommendedName>
</protein>
<dbReference type="InterPro" id="IPR010982">
    <property type="entry name" value="Lambda_DNA-bd_dom_sf"/>
</dbReference>
<evidence type="ECO:0000256" key="1">
    <source>
        <dbReference type="ARBA" id="ARBA00023125"/>
    </source>
</evidence>
<organism evidence="3 4">
    <name type="scientific">Brevundimonas mediterranea</name>
    <dbReference type="NCBI Taxonomy" id="74329"/>
    <lineage>
        <taxon>Bacteria</taxon>
        <taxon>Pseudomonadati</taxon>
        <taxon>Pseudomonadota</taxon>
        <taxon>Alphaproteobacteria</taxon>
        <taxon>Caulobacterales</taxon>
        <taxon>Caulobacteraceae</taxon>
        <taxon>Brevundimonas</taxon>
    </lineage>
</organism>
<dbReference type="PROSITE" id="PS50943">
    <property type="entry name" value="HTH_CROC1"/>
    <property type="match status" value="1"/>
</dbReference>
<dbReference type="InterPro" id="IPR001387">
    <property type="entry name" value="Cro/C1-type_HTH"/>
</dbReference>
<keyword evidence="4" id="KW-1185">Reference proteome</keyword>
<reference evidence="3 4" key="1">
    <citation type="submission" date="2018-11" db="EMBL/GenBank/DDBJ databases">
        <authorList>
            <person name="Peiro R."/>
            <person name="Begona"/>
            <person name="Cbmso G."/>
            <person name="Lopez M."/>
            <person name="Gonzalez S."/>
            <person name="Sacristan E."/>
            <person name="Castillo E."/>
        </authorList>
    </citation>
    <scope>NUCLEOTIDE SEQUENCE [LARGE SCALE GENOMIC DNA]</scope>
    <source>
        <strain evidence="3">Brev_genome</strain>
    </source>
</reference>